<dbReference type="OrthoDB" id="7340501at2759"/>
<reference evidence="1" key="1">
    <citation type="submission" date="2018-05" db="EMBL/GenBank/DDBJ databases">
        <title>Draft genome of Mucuna pruriens seed.</title>
        <authorList>
            <person name="Nnadi N.E."/>
            <person name="Vos R."/>
            <person name="Hasami M.H."/>
            <person name="Devisetty U.K."/>
            <person name="Aguiy J.C."/>
        </authorList>
    </citation>
    <scope>NUCLEOTIDE SEQUENCE [LARGE SCALE GENOMIC DNA]</scope>
    <source>
        <strain evidence="1">JCA_2017</strain>
    </source>
</reference>
<dbReference type="Gene3D" id="3.30.420.40">
    <property type="match status" value="1"/>
</dbReference>
<evidence type="ECO:0000313" key="1">
    <source>
        <dbReference type="EMBL" id="RDX64647.1"/>
    </source>
</evidence>
<dbReference type="SUPFAM" id="SSF53067">
    <property type="entry name" value="Actin-like ATPase domain"/>
    <property type="match status" value="1"/>
</dbReference>
<feature type="non-terminal residue" evidence="1">
    <location>
        <position position="1"/>
    </location>
</feature>
<keyword evidence="2" id="KW-1185">Reference proteome</keyword>
<dbReference type="InterPro" id="IPR004000">
    <property type="entry name" value="Actin"/>
</dbReference>
<dbReference type="Proteomes" id="UP000257109">
    <property type="component" value="Unassembled WGS sequence"/>
</dbReference>
<dbReference type="InterPro" id="IPR043129">
    <property type="entry name" value="ATPase_NBD"/>
</dbReference>
<sequence>MWDELAGTLALYAAEQTSGIAVNIGFEVTSIVPILNGKVMRKVGVEVVGLGAVKLTGFLREQMQQNNIRFESMYTVRKLKENWQQLHIPVGPQYRFLPQAPHARKHSSHQIAIIPNHRTFLVDEDERDVCFDSEKLDSGLIYVPTGLQVANIFSKGLLVTRFQELNGNSSLPYKRARNKSLGPCVQLVTIYHMGPRFGSFILEGIRETRENVELAVREGTKRRGQ</sequence>
<dbReference type="EMBL" id="QJKJ01014283">
    <property type="protein sequence ID" value="RDX64647.1"/>
    <property type="molecule type" value="Genomic_DNA"/>
</dbReference>
<name>A0A371EF41_MUCPR</name>
<dbReference type="STRING" id="157652.A0A371EF41"/>
<protein>
    <submittedName>
        <fullName evidence="1">Actin-related protein 8</fullName>
    </submittedName>
</protein>
<proteinExistence type="predicted"/>
<accession>A0A371EF41</accession>
<comment type="caution">
    <text evidence="1">The sequence shown here is derived from an EMBL/GenBank/DDBJ whole genome shotgun (WGS) entry which is preliminary data.</text>
</comment>
<dbReference type="AlphaFoldDB" id="A0A371EF41"/>
<gene>
    <name evidence="1" type="primary">ARP8</name>
    <name evidence="1" type="ORF">CR513_56777</name>
</gene>
<evidence type="ECO:0000313" key="2">
    <source>
        <dbReference type="Proteomes" id="UP000257109"/>
    </source>
</evidence>
<organism evidence="1 2">
    <name type="scientific">Mucuna pruriens</name>
    <name type="common">Velvet bean</name>
    <name type="synonym">Dolichos pruriens</name>
    <dbReference type="NCBI Taxonomy" id="157652"/>
    <lineage>
        <taxon>Eukaryota</taxon>
        <taxon>Viridiplantae</taxon>
        <taxon>Streptophyta</taxon>
        <taxon>Embryophyta</taxon>
        <taxon>Tracheophyta</taxon>
        <taxon>Spermatophyta</taxon>
        <taxon>Magnoliopsida</taxon>
        <taxon>eudicotyledons</taxon>
        <taxon>Gunneridae</taxon>
        <taxon>Pentapetalae</taxon>
        <taxon>rosids</taxon>
        <taxon>fabids</taxon>
        <taxon>Fabales</taxon>
        <taxon>Fabaceae</taxon>
        <taxon>Papilionoideae</taxon>
        <taxon>50 kb inversion clade</taxon>
        <taxon>NPAAA clade</taxon>
        <taxon>indigoferoid/millettioid clade</taxon>
        <taxon>Phaseoleae</taxon>
        <taxon>Mucuna</taxon>
    </lineage>
</organism>
<dbReference type="Pfam" id="PF00022">
    <property type="entry name" value="Actin"/>
    <property type="match status" value="1"/>
</dbReference>